<evidence type="ECO:0000313" key="3">
    <source>
        <dbReference type="Proteomes" id="UP000824988"/>
    </source>
</evidence>
<protein>
    <submittedName>
        <fullName evidence="2">Hydrogenase assembly protein HupF</fullName>
    </submittedName>
</protein>
<reference evidence="2" key="1">
    <citation type="submission" date="2019-06" db="EMBL/GenBank/DDBJ databases">
        <title>Complete genome sequence of Methylogaea oryzae strain JCM16910.</title>
        <authorList>
            <person name="Asakawa S."/>
        </authorList>
    </citation>
    <scope>NUCLEOTIDE SEQUENCE</scope>
    <source>
        <strain evidence="2">E10</strain>
    </source>
</reference>
<dbReference type="InterPro" id="IPR050867">
    <property type="entry name" value="NiFe/NiFeSe_hydrgnase_LSU"/>
</dbReference>
<dbReference type="Pfam" id="PF00374">
    <property type="entry name" value="NiFeSe_Hases"/>
    <property type="match status" value="1"/>
</dbReference>
<organism evidence="2 3">
    <name type="scientific">Methylogaea oryzae</name>
    <dbReference type="NCBI Taxonomy" id="1295382"/>
    <lineage>
        <taxon>Bacteria</taxon>
        <taxon>Pseudomonadati</taxon>
        <taxon>Pseudomonadota</taxon>
        <taxon>Gammaproteobacteria</taxon>
        <taxon>Methylococcales</taxon>
        <taxon>Methylococcaceae</taxon>
        <taxon>Methylogaea</taxon>
    </lineage>
</organism>
<keyword evidence="3" id="KW-1185">Reference proteome</keyword>
<evidence type="ECO:0000313" key="2">
    <source>
        <dbReference type="EMBL" id="BBL70172.1"/>
    </source>
</evidence>
<feature type="binding site" evidence="1">
    <location>
        <position position="370"/>
    </location>
    <ligand>
        <name>Ni(2+)</name>
        <dbReference type="ChEBI" id="CHEBI:49786"/>
    </ligand>
</feature>
<dbReference type="Proteomes" id="UP000824988">
    <property type="component" value="Chromosome"/>
</dbReference>
<feature type="binding site" evidence="1">
    <location>
        <position position="329"/>
    </location>
    <ligand>
        <name>Mg(2+)</name>
        <dbReference type="ChEBI" id="CHEBI:18420"/>
    </ligand>
</feature>
<gene>
    <name evidence="2" type="ORF">MoryE10_07780</name>
</gene>
<comment type="cofactor">
    <cofactor evidence="1">
        <name>Ni(2+)</name>
        <dbReference type="ChEBI" id="CHEBI:49786"/>
    </cofactor>
</comment>
<dbReference type="AlphaFoldDB" id="A0A8D4VN68"/>
<dbReference type="InterPro" id="IPR001501">
    <property type="entry name" value="Ni-dep_hyd_lsu"/>
</dbReference>
<dbReference type="EMBL" id="AP019782">
    <property type="protein sequence ID" value="BBL70172.1"/>
    <property type="molecule type" value="Genomic_DNA"/>
</dbReference>
<keyword evidence="1" id="KW-0479">Metal-binding</keyword>
<keyword evidence="1" id="KW-0460">Magnesium</keyword>
<keyword evidence="1" id="KW-0533">Nickel</keyword>
<dbReference type="KEGG" id="moz:MoryE10_07780"/>
<accession>A0A8D4VN68</accession>
<proteinExistence type="predicted"/>
<name>A0A8D4VN68_9GAMM</name>
<sequence length="380" mass="41092">MPPSAAGILLRCTVQHGRVAAVELTPHRPYPVAKLLPGRTPAEALRLFAHLFALCPEAHGCAASAAIADALGIEPPPALRAWQECRRRLEIVKENGLYLLRQQPPADPAPAQRLLATHHKLAQAMGGTALYWPTDGAPVIDRAAIGAGLAELEQGLAELCGEFWRTPNADLGSIHRWQAGGDSPAARLLHRYAQAGWADFGRCAVQRLPELPSDALPRHLASADAEASPPIWQGQPRETGSYARWADTALIRAARDRHSNGLYTRALARLAELKALFRGLAAALPSELPALLPPPPRDGGVGAAQTEAPRGRLIHRVALAEGRIRDYRILAPTEWNFHPQGLLPQALLNAPADERLAARIDALLRAVDPCVDFRLRLEHA</sequence>
<evidence type="ECO:0000256" key="1">
    <source>
        <dbReference type="PIRSR" id="PIRSR601501-1"/>
    </source>
</evidence>
<dbReference type="GO" id="GO:0016151">
    <property type="term" value="F:nickel cation binding"/>
    <property type="evidence" value="ECO:0007669"/>
    <property type="project" value="InterPro"/>
</dbReference>
<dbReference type="PANTHER" id="PTHR42958:SF4">
    <property type="entry name" value="HYDROGENASE EXPRESSION_FORMATION PROTEIN HUPK"/>
    <property type="match status" value="1"/>
</dbReference>
<dbReference type="PANTHER" id="PTHR42958">
    <property type="entry name" value="HYDROGENASE-2 LARGE CHAIN"/>
    <property type="match status" value="1"/>
</dbReference>
<dbReference type="RefSeq" id="WP_221048273.1">
    <property type="nucleotide sequence ID" value="NZ_AP019782.1"/>
</dbReference>